<dbReference type="InterPro" id="IPR037045">
    <property type="entry name" value="S8pro/Inhibitor_I9_sf"/>
</dbReference>
<keyword evidence="4" id="KW-0720">Serine protease</keyword>
<sequence length="212" mass="23385">MIRQILILVLLGFTVEARPKWEKLFQKSDNDRVPGQYIVALKPGFKADAFVTKVETQNSPSFANCSFFHVYKSIINGFAAKLTTKGLEELLSLEEVSLVEENGVVRAHQAYPGSWGLERVDQRFLPLDGRADFTGDGSGVNAYILDTGIYPSNSYFNARATVGYDAVGDGQVWSRDKSLVGDVVARLGEDSFVKHLADKSSDSVKMSLILKL</sequence>
<evidence type="ECO:0000256" key="1">
    <source>
        <dbReference type="ARBA" id="ARBA00011073"/>
    </source>
</evidence>
<keyword evidence="2" id="KW-0645">Protease</keyword>
<evidence type="ECO:0000256" key="2">
    <source>
        <dbReference type="ARBA" id="ARBA00022670"/>
    </source>
</evidence>
<dbReference type="AlphaFoldDB" id="A0A7M7P061"/>
<dbReference type="InterPro" id="IPR050131">
    <property type="entry name" value="Peptidase_S8_subtilisin-like"/>
</dbReference>
<accession>A0A7M7P061</accession>
<dbReference type="Gene3D" id="3.30.70.80">
    <property type="entry name" value="Peptidase S8 propeptide/proteinase inhibitor I9"/>
    <property type="match status" value="1"/>
</dbReference>
<evidence type="ECO:0000313" key="7">
    <source>
        <dbReference type="EnsemblMetazoa" id="XP_030841932"/>
    </source>
</evidence>
<dbReference type="GO" id="GO:0006508">
    <property type="term" value="P:proteolysis"/>
    <property type="evidence" value="ECO:0007669"/>
    <property type="project" value="UniProtKB-KW"/>
</dbReference>
<dbReference type="InterPro" id="IPR010259">
    <property type="entry name" value="S8pro/Inhibitor_I9"/>
</dbReference>
<dbReference type="RefSeq" id="XP_030841932.1">
    <property type="nucleotide sequence ID" value="XM_030986072.1"/>
</dbReference>
<reference evidence="7" key="2">
    <citation type="submission" date="2021-01" db="UniProtKB">
        <authorList>
            <consortium name="EnsemblMetazoa"/>
        </authorList>
    </citation>
    <scope>IDENTIFICATION</scope>
</reference>
<evidence type="ECO:0000256" key="4">
    <source>
        <dbReference type="ARBA" id="ARBA00022825"/>
    </source>
</evidence>
<dbReference type="KEGG" id="spu:115924191"/>
<organism evidence="7 8">
    <name type="scientific">Strongylocentrotus purpuratus</name>
    <name type="common">Purple sea urchin</name>
    <dbReference type="NCBI Taxonomy" id="7668"/>
    <lineage>
        <taxon>Eukaryota</taxon>
        <taxon>Metazoa</taxon>
        <taxon>Echinodermata</taxon>
        <taxon>Eleutherozoa</taxon>
        <taxon>Echinozoa</taxon>
        <taxon>Echinoidea</taxon>
        <taxon>Euechinoidea</taxon>
        <taxon>Echinacea</taxon>
        <taxon>Camarodonta</taxon>
        <taxon>Echinidea</taxon>
        <taxon>Strongylocentrotidae</taxon>
        <taxon>Strongylocentrotus</taxon>
    </lineage>
</organism>
<keyword evidence="8" id="KW-1185">Reference proteome</keyword>
<proteinExistence type="inferred from homology"/>
<name>A0A7M7P061_STRPU</name>
<keyword evidence="3" id="KW-0378">Hydrolase</keyword>
<dbReference type="Pfam" id="PF05922">
    <property type="entry name" value="Inhibitor_I9"/>
    <property type="match status" value="1"/>
</dbReference>
<dbReference type="PANTHER" id="PTHR43806">
    <property type="entry name" value="PEPTIDASE S8"/>
    <property type="match status" value="1"/>
</dbReference>
<protein>
    <recommendedName>
        <fullName evidence="6">Inhibitor I9 domain-containing protein</fullName>
    </recommendedName>
</protein>
<dbReference type="SUPFAM" id="SSF52743">
    <property type="entry name" value="Subtilisin-like"/>
    <property type="match status" value="1"/>
</dbReference>
<feature type="signal peptide" evidence="5">
    <location>
        <begin position="1"/>
        <end position="17"/>
    </location>
</feature>
<evidence type="ECO:0000256" key="5">
    <source>
        <dbReference type="SAM" id="SignalP"/>
    </source>
</evidence>
<evidence type="ECO:0000256" key="3">
    <source>
        <dbReference type="ARBA" id="ARBA00022801"/>
    </source>
</evidence>
<feature type="chain" id="PRO_5029454717" description="Inhibitor I9 domain-containing protein" evidence="5">
    <location>
        <begin position="18"/>
        <end position="212"/>
    </location>
</feature>
<dbReference type="InterPro" id="IPR036852">
    <property type="entry name" value="Peptidase_S8/S53_dom_sf"/>
</dbReference>
<feature type="domain" description="Inhibitor I9" evidence="6">
    <location>
        <begin position="36"/>
        <end position="108"/>
    </location>
</feature>
<comment type="similarity">
    <text evidence="1">Belongs to the peptidase S8 family.</text>
</comment>
<dbReference type="Gene3D" id="3.40.50.200">
    <property type="entry name" value="Peptidase S8/S53 domain"/>
    <property type="match status" value="1"/>
</dbReference>
<dbReference type="SUPFAM" id="SSF54897">
    <property type="entry name" value="Protease propeptides/inhibitors"/>
    <property type="match status" value="1"/>
</dbReference>
<keyword evidence="5" id="KW-0732">Signal</keyword>
<dbReference type="GO" id="GO:0004252">
    <property type="term" value="F:serine-type endopeptidase activity"/>
    <property type="evidence" value="ECO:0007669"/>
    <property type="project" value="InterPro"/>
</dbReference>
<dbReference type="OrthoDB" id="206201at2759"/>
<evidence type="ECO:0000313" key="8">
    <source>
        <dbReference type="Proteomes" id="UP000007110"/>
    </source>
</evidence>
<dbReference type="GeneID" id="115924191"/>
<evidence type="ECO:0000259" key="6">
    <source>
        <dbReference type="Pfam" id="PF05922"/>
    </source>
</evidence>
<reference evidence="8" key="1">
    <citation type="submission" date="2015-02" db="EMBL/GenBank/DDBJ databases">
        <title>Genome sequencing for Strongylocentrotus purpuratus.</title>
        <authorList>
            <person name="Murali S."/>
            <person name="Liu Y."/>
            <person name="Vee V."/>
            <person name="English A."/>
            <person name="Wang M."/>
            <person name="Skinner E."/>
            <person name="Han Y."/>
            <person name="Muzny D.M."/>
            <person name="Worley K.C."/>
            <person name="Gibbs R.A."/>
        </authorList>
    </citation>
    <scope>NUCLEOTIDE SEQUENCE</scope>
</reference>
<dbReference type="InterPro" id="IPR023827">
    <property type="entry name" value="Peptidase_S8_Asp-AS"/>
</dbReference>
<dbReference type="OMA" id="CSRIDIK"/>
<dbReference type="PANTHER" id="PTHR43806:SF11">
    <property type="entry name" value="CEREVISIN-RELATED"/>
    <property type="match status" value="1"/>
</dbReference>
<dbReference type="Proteomes" id="UP000007110">
    <property type="component" value="Unassembled WGS sequence"/>
</dbReference>
<dbReference type="EnsemblMetazoa" id="XM_030986072">
    <property type="protein sequence ID" value="XP_030841932"/>
    <property type="gene ID" value="LOC115924191"/>
</dbReference>
<dbReference type="InParanoid" id="A0A7M7P061"/>
<dbReference type="PROSITE" id="PS00136">
    <property type="entry name" value="SUBTILASE_ASP"/>
    <property type="match status" value="1"/>
</dbReference>